<keyword evidence="1" id="KW-0479">Metal-binding</keyword>
<dbReference type="PANTHER" id="PTHR34396:SF27">
    <property type="entry name" value="OS08G0208700 PROTEIN"/>
    <property type="match status" value="1"/>
</dbReference>
<evidence type="ECO:0000313" key="8">
    <source>
        <dbReference type="Proteomes" id="UP001206925"/>
    </source>
</evidence>
<feature type="compositionally biased region" description="Polar residues" evidence="5">
    <location>
        <begin position="119"/>
        <end position="128"/>
    </location>
</feature>
<sequence length="148" mass="16473">MSSLKESDVATDTPNEHVDLNDTPNEHVDSIDGASFEEENRIDEDDVDVGSKRKKKAGAWLHFEEVEVVEEGKKVKKHQCNHCKKLYKSQASKTTSQLNRHLKRCSHMKRVARVADGVGTSSDCPNQSAKEEENLEIPIPTGDAASMI</sequence>
<proteinExistence type="predicted"/>
<comment type="caution">
    <text evidence="7">The sequence shown here is derived from an EMBL/GenBank/DDBJ whole genome shotgun (WGS) entry which is preliminary data.</text>
</comment>
<evidence type="ECO:0000259" key="6">
    <source>
        <dbReference type="PROSITE" id="PS50808"/>
    </source>
</evidence>
<dbReference type="GO" id="GO:0008270">
    <property type="term" value="F:zinc ion binding"/>
    <property type="evidence" value="ECO:0007669"/>
    <property type="project" value="UniProtKB-KW"/>
</dbReference>
<dbReference type="PROSITE" id="PS50808">
    <property type="entry name" value="ZF_BED"/>
    <property type="match status" value="1"/>
</dbReference>
<gene>
    <name evidence="7" type="ORF">M8C21_002160</name>
</gene>
<protein>
    <recommendedName>
        <fullName evidence="6">BED-type domain-containing protein</fullName>
    </recommendedName>
</protein>
<dbReference type="GO" id="GO:0005634">
    <property type="term" value="C:nucleus"/>
    <property type="evidence" value="ECO:0007669"/>
    <property type="project" value="TreeGrafter"/>
</dbReference>
<keyword evidence="8" id="KW-1185">Reference proteome</keyword>
<dbReference type="Pfam" id="PF02892">
    <property type="entry name" value="zf-BED"/>
    <property type="match status" value="1"/>
</dbReference>
<dbReference type="GO" id="GO:1990837">
    <property type="term" value="F:sequence-specific double-stranded DNA binding"/>
    <property type="evidence" value="ECO:0007669"/>
    <property type="project" value="TreeGrafter"/>
</dbReference>
<accession>A0AAD5BRB8</accession>
<feature type="domain" description="BED-type" evidence="6">
    <location>
        <begin position="54"/>
        <end position="114"/>
    </location>
</feature>
<keyword evidence="2 4" id="KW-0863">Zinc-finger</keyword>
<dbReference type="AlphaFoldDB" id="A0AAD5BRB8"/>
<dbReference type="PANTHER" id="PTHR34396">
    <property type="entry name" value="OS03G0264950 PROTEIN-RELATED"/>
    <property type="match status" value="1"/>
</dbReference>
<feature type="compositionally biased region" description="Basic and acidic residues" evidence="5">
    <location>
        <begin position="1"/>
        <end position="30"/>
    </location>
</feature>
<dbReference type="SUPFAM" id="SSF57667">
    <property type="entry name" value="beta-beta-alpha zinc fingers"/>
    <property type="match status" value="1"/>
</dbReference>
<reference evidence="7" key="1">
    <citation type="submission" date="2022-06" db="EMBL/GenBank/DDBJ databases">
        <title>Uncovering the hologenomic basis of an extraordinary plant invasion.</title>
        <authorList>
            <person name="Bieker V.C."/>
            <person name="Martin M.D."/>
            <person name="Gilbert T."/>
            <person name="Hodgins K."/>
            <person name="Battlay P."/>
            <person name="Petersen B."/>
            <person name="Wilson J."/>
        </authorList>
    </citation>
    <scope>NUCLEOTIDE SEQUENCE</scope>
    <source>
        <strain evidence="7">AA19_3_7</strain>
        <tissue evidence="7">Leaf</tissue>
    </source>
</reference>
<dbReference type="InterPro" id="IPR003656">
    <property type="entry name" value="Znf_BED"/>
</dbReference>
<evidence type="ECO:0000256" key="5">
    <source>
        <dbReference type="SAM" id="MobiDB-lite"/>
    </source>
</evidence>
<feature type="compositionally biased region" description="Acidic residues" evidence="5">
    <location>
        <begin position="35"/>
        <end position="48"/>
    </location>
</feature>
<dbReference type="EMBL" id="JAMZMK010011535">
    <property type="protein sequence ID" value="KAI7726784.1"/>
    <property type="molecule type" value="Genomic_DNA"/>
</dbReference>
<dbReference type="SMART" id="SM00614">
    <property type="entry name" value="ZnF_BED"/>
    <property type="match status" value="1"/>
</dbReference>
<dbReference type="GO" id="GO:0006357">
    <property type="term" value="P:regulation of transcription by RNA polymerase II"/>
    <property type="evidence" value="ECO:0007669"/>
    <property type="project" value="TreeGrafter"/>
</dbReference>
<dbReference type="InterPro" id="IPR036236">
    <property type="entry name" value="Znf_C2H2_sf"/>
</dbReference>
<organism evidence="7 8">
    <name type="scientific">Ambrosia artemisiifolia</name>
    <name type="common">Common ragweed</name>
    <dbReference type="NCBI Taxonomy" id="4212"/>
    <lineage>
        <taxon>Eukaryota</taxon>
        <taxon>Viridiplantae</taxon>
        <taxon>Streptophyta</taxon>
        <taxon>Embryophyta</taxon>
        <taxon>Tracheophyta</taxon>
        <taxon>Spermatophyta</taxon>
        <taxon>Magnoliopsida</taxon>
        <taxon>eudicotyledons</taxon>
        <taxon>Gunneridae</taxon>
        <taxon>Pentapetalae</taxon>
        <taxon>asterids</taxon>
        <taxon>campanulids</taxon>
        <taxon>Asterales</taxon>
        <taxon>Asteraceae</taxon>
        <taxon>Asteroideae</taxon>
        <taxon>Heliantheae alliance</taxon>
        <taxon>Heliantheae</taxon>
        <taxon>Ambrosia</taxon>
    </lineage>
</organism>
<feature type="region of interest" description="Disordered" evidence="5">
    <location>
        <begin position="1"/>
        <end position="55"/>
    </location>
</feature>
<keyword evidence="3" id="KW-0862">Zinc</keyword>
<dbReference type="Proteomes" id="UP001206925">
    <property type="component" value="Unassembled WGS sequence"/>
</dbReference>
<evidence type="ECO:0000256" key="3">
    <source>
        <dbReference type="ARBA" id="ARBA00022833"/>
    </source>
</evidence>
<evidence type="ECO:0000256" key="4">
    <source>
        <dbReference type="PROSITE-ProRule" id="PRU00027"/>
    </source>
</evidence>
<name>A0AAD5BRB8_AMBAR</name>
<dbReference type="InterPro" id="IPR053031">
    <property type="entry name" value="Cuticle_assoc_protein"/>
</dbReference>
<evidence type="ECO:0000256" key="1">
    <source>
        <dbReference type="ARBA" id="ARBA00022723"/>
    </source>
</evidence>
<evidence type="ECO:0000313" key="7">
    <source>
        <dbReference type="EMBL" id="KAI7726784.1"/>
    </source>
</evidence>
<feature type="region of interest" description="Disordered" evidence="5">
    <location>
        <begin position="116"/>
        <end position="148"/>
    </location>
</feature>
<evidence type="ECO:0000256" key="2">
    <source>
        <dbReference type="ARBA" id="ARBA00022771"/>
    </source>
</evidence>